<dbReference type="PANTHER" id="PTHR42648">
    <property type="entry name" value="TRANSPOSASE, PUTATIVE-RELATED"/>
    <property type="match status" value="1"/>
</dbReference>
<accession>A0A371FPF4</accession>
<dbReference type="Pfam" id="PF07727">
    <property type="entry name" value="RVT_2"/>
    <property type="match status" value="1"/>
</dbReference>
<protein>
    <recommendedName>
        <fullName evidence="7">Reverse transcriptase Ty1/copia-type domain-containing protein</fullName>
    </recommendedName>
</protein>
<comment type="caution">
    <text evidence="5">The sequence shown here is derived from an EMBL/GenBank/DDBJ whole genome shotgun (WGS) entry which is preliminary data.</text>
</comment>
<evidence type="ECO:0000256" key="1">
    <source>
        <dbReference type="ARBA" id="ARBA00022723"/>
    </source>
</evidence>
<organism evidence="5 6">
    <name type="scientific">Mucuna pruriens</name>
    <name type="common">Velvet bean</name>
    <name type="synonym">Dolichos pruriens</name>
    <dbReference type="NCBI Taxonomy" id="157652"/>
    <lineage>
        <taxon>Eukaryota</taxon>
        <taxon>Viridiplantae</taxon>
        <taxon>Streptophyta</taxon>
        <taxon>Embryophyta</taxon>
        <taxon>Tracheophyta</taxon>
        <taxon>Spermatophyta</taxon>
        <taxon>Magnoliopsida</taxon>
        <taxon>eudicotyledons</taxon>
        <taxon>Gunneridae</taxon>
        <taxon>Pentapetalae</taxon>
        <taxon>rosids</taxon>
        <taxon>fabids</taxon>
        <taxon>Fabales</taxon>
        <taxon>Fabaceae</taxon>
        <taxon>Papilionoideae</taxon>
        <taxon>50 kb inversion clade</taxon>
        <taxon>NPAAA clade</taxon>
        <taxon>indigoferoid/millettioid clade</taxon>
        <taxon>Phaseoleae</taxon>
        <taxon>Mucuna</taxon>
    </lineage>
</organism>
<dbReference type="InterPro" id="IPR043502">
    <property type="entry name" value="DNA/RNA_pol_sf"/>
</dbReference>
<feature type="domain" description="Retroviral polymerase SH3-like" evidence="4">
    <location>
        <begin position="66"/>
        <end position="120"/>
    </location>
</feature>
<gene>
    <name evidence="5" type="ORF">CR513_39572</name>
</gene>
<dbReference type="AlphaFoldDB" id="A0A371FPF4"/>
<dbReference type="OrthoDB" id="1645289at2759"/>
<name>A0A371FPF4_MUCPR</name>
<sequence>MVRSMISHSSLPESLWGETLKTTVHILNRVPTKVVNKTPYELWTGKKPSINHFHIWGCPAEARPYRPHERKLNSRIVSCYFVGHAECSQGYKFYDHTSRFFSETGNTRILEEVKFGKEENIRNVVFEEESVNDIGQVLVPITVQETTPVIGDNVQTTVLDIVPEQDYDEAFPQTPIEQSQQVSLRRSIREKRHAIPDDYIVFLQEHEDDIGLTEDDPINFCQAMQSSNSQKWIDAMKDELKSVQDNDVWDLVELSEGIKPIDCKWIFKTKKDSKGNIERYKEDINYKETFSPVSSKDSFRTIMTLVAHFDLELHQMDVKTAFLNGDIDETIYMMQPENFVLNESKSMTSRQWYHKFHQVITSYGFQANAVDDCVYHKFSGSKYIFLVLYVDDILLASSDIGLLHETKRFLTKNFEMKDLGEASFVLGIQILRNRSQGILRLSQENYISKVLERFDMKDSKPGDTPIAKRKKFSLKQCPNNDLERNEMQRIPYASIVRSLMYTQVCTRPDIAFVVRVLGRYLSDPGMQH</sequence>
<dbReference type="SUPFAM" id="SSF56672">
    <property type="entry name" value="DNA/RNA polymerases"/>
    <property type="match status" value="1"/>
</dbReference>
<dbReference type="GO" id="GO:0046872">
    <property type="term" value="F:metal ion binding"/>
    <property type="evidence" value="ECO:0007669"/>
    <property type="project" value="UniProtKB-KW"/>
</dbReference>
<dbReference type="Gene3D" id="3.30.420.10">
    <property type="entry name" value="Ribonuclease H-like superfamily/Ribonuclease H"/>
    <property type="match status" value="1"/>
</dbReference>
<keyword evidence="6" id="KW-1185">Reference proteome</keyword>
<evidence type="ECO:0000313" key="6">
    <source>
        <dbReference type="Proteomes" id="UP000257109"/>
    </source>
</evidence>
<dbReference type="GO" id="GO:0003676">
    <property type="term" value="F:nucleic acid binding"/>
    <property type="evidence" value="ECO:0007669"/>
    <property type="project" value="InterPro"/>
</dbReference>
<evidence type="ECO:0000259" key="4">
    <source>
        <dbReference type="Pfam" id="PF25597"/>
    </source>
</evidence>
<dbReference type="EMBL" id="QJKJ01008385">
    <property type="protein sequence ID" value="RDX79943.1"/>
    <property type="molecule type" value="Genomic_DNA"/>
</dbReference>
<dbReference type="InterPro" id="IPR013103">
    <property type="entry name" value="RVT_2"/>
</dbReference>
<evidence type="ECO:0000256" key="2">
    <source>
        <dbReference type="ARBA" id="ARBA00022801"/>
    </source>
</evidence>
<dbReference type="PANTHER" id="PTHR42648:SF28">
    <property type="entry name" value="TRANSPOSON-ENCODED PROTEIN WITH RIBONUCLEASE H-LIKE AND RETROVIRUS ZINC FINGER-LIKE DOMAINS"/>
    <property type="match status" value="1"/>
</dbReference>
<keyword evidence="1" id="KW-0479">Metal-binding</keyword>
<dbReference type="InterPro" id="IPR057670">
    <property type="entry name" value="SH3_retrovirus"/>
</dbReference>
<dbReference type="InterPro" id="IPR036397">
    <property type="entry name" value="RNaseH_sf"/>
</dbReference>
<dbReference type="Proteomes" id="UP000257109">
    <property type="component" value="Unassembled WGS sequence"/>
</dbReference>
<proteinExistence type="predicted"/>
<dbReference type="InterPro" id="IPR039537">
    <property type="entry name" value="Retrotran_Ty1/copia-like"/>
</dbReference>
<dbReference type="Pfam" id="PF25597">
    <property type="entry name" value="SH3_retrovirus"/>
    <property type="match status" value="1"/>
</dbReference>
<evidence type="ECO:0000313" key="5">
    <source>
        <dbReference type="EMBL" id="RDX79943.1"/>
    </source>
</evidence>
<evidence type="ECO:0000259" key="3">
    <source>
        <dbReference type="Pfam" id="PF07727"/>
    </source>
</evidence>
<evidence type="ECO:0008006" key="7">
    <source>
        <dbReference type="Google" id="ProtNLM"/>
    </source>
</evidence>
<reference evidence="5" key="1">
    <citation type="submission" date="2018-05" db="EMBL/GenBank/DDBJ databases">
        <title>Draft genome of Mucuna pruriens seed.</title>
        <authorList>
            <person name="Nnadi N.E."/>
            <person name="Vos R."/>
            <person name="Hasami M.H."/>
            <person name="Devisetty U.K."/>
            <person name="Aguiy J.C."/>
        </authorList>
    </citation>
    <scope>NUCLEOTIDE SEQUENCE [LARGE SCALE GENOMIC DNA]</scope>
    <source>
        <strain evidence="5">JCA_2017</strain>
    </source>
</reference>
<dbReference type="GO" id="GO:0016787">
    <property type="term" value="F:hydrolase activity"/>
    <property type="evidence" value="ECO:0007669"/>
    <property type="project" value="UniProtKB-KW"/>
</dbReference>
<feature type="domain" description="Reverse transcriptase Ty1/copia-type" evidence="3">
    <location>
        <begin position="246"/>
        <end position="467"/>
    </location>
</feature>
<keyword evidence="2" id="KW-0378">Hydrolase</keyword>
<feature type="non-terminal residue" evidence="5">
    <location>
        <position position="1"/>
    </location>
</feature>